<dbReference type="NCBIfam" id="NF000594">
    <property type="entry name" value="PRK00015.1-1"/>
    <property type="match status" value="1"/>
</dbReference>
<evidence type="ECO:0000313" key="18">
    <source>
        <dbReference type="EMBL" id="PDO11219.1"/>
    </source>
</evidence>
<dbReference type="SUPFAM" id="SSF53098">
    <property type="entry name" value="Ribonuclease H-like"/>
    <property type="match status" value="1"/>
</dbReference>
<dbReference type="GO" id="GO:0006298">
    <property type="term" value="P:mismatch repair"/>
    <property type="evidence" value="ECO:0007669"/>
    <property type="project" value="TreeGrafter"/>
</dbReference>
<evidence type="ECO:0000256" key="6">
    <source>
        <dbReference type="ARBA" id="ARBA00012180"/>
    </source>
</evidence>
<dbReference type="GO" id="GO:0043137">
    <property type="term" value="P:DNA replication, removal of RNA primer"/>
    <property type="evidence" value="ECO:0007669"/>
    <property type="project" value="TreeGrafter"/>
</dbReference>
<feature type="binding site" evidence="14 15">
    <location>
        <position position="23"/>
    </location>
    <ligand>
        <name>a divalent metal cation</name>
        <dbReference type="ChEBI" id="CHEBI:60240"/>
    </ligand>
</feature>
<keyword evidence="9 14" id="KW-0540">Nuclease</keyword>
<dbReference type="NCBIfam" id="NF000595">
    <property type="entry name" value="PRK00015.1-3"/>
    <property type="match status" value="1"/>
</dbReference>
<comment type="function">
    <text evidence="3 14 16">Endonuclease that specifically degrades the RNA of RNA-DNA hybrids.</text>
</comment>
<evidence type="ECO:0000256" key="2">
    <source>
        <dbReference type="ARBA" id="ARBA00001946"/>
    </source>
</evidence>
<dbReference type="InterPro" id="IPR022898">
    <property type="entry name" value="RNase_HII"/>
</dbReference>
<gene>
    <name evidence="14" type="primary">rnhB</name>
    <name evidence="18" type="ORF">BLM47_03230</name>
</gene>
<dbReference type="GO" id="GO:0004523">
    <property type="term" value="F:RNA-DNA hybrid ribonuclease activity"/>
    <property type="evidence" value="ECO:0007669"/>
    <property type="project" value="UniProtKB-UniRule"/>
</dbReference>
<keyword evidence="11 14" id="KW-0255">Endonuclease</keyword>
<protein>
    <recommendedName>
        <fullName evidence="7 14">Ribonuclease HII</fullName>
        <shortName evidence="14">RNase HII</shortName>
        <ecNumber evidence="6 14">3.1.26.4</ecNumber>
    </recommendedName>
</protein>
<dbReference type="CDD" id="cd07182">
    <property type="entry name" value="RNase_HII_bacteria_HII_like"/>
    <property type="match status" value="1"/>
</dbReference>
<dbReference type="HAMAP" id="MF_00052_B">
    <property type="entry name" value="RNase_HII_B"/>
    <property type="match status" value="1"/>
</dbReference>
<evidence type="ECO:0000256" key="12">
    <source>
        <dbReference type="ARBA" id="ARBA00022801"/>
    </source>
</evidence>
<comment type="cofactor">
    <cofactor evidence="14 15">
        <name>Mn(2+)</name>
        <dbReference type="ChEBI" id="CHEBI:29035"/>
    </cofactor>
    <cofactor evidence="14 15">
        <name>Mg(2+)</name>
        <dbReference type="ChEBI" id="CHEBI:18420"/>
    </cofactor>
    <text evidence="14 15">Manganese or magnesium. Binds 1 divalent metal ion per monomer in the absence of substrate. May bind a second metal ion after substrate binding.</text>
</comment>
<keyword evidence="10 14" id="KW-0479">Metal-binding</keyword>
<evidence type="ECO:0000256" key="5">
    <source>
        <dbReference type="ARBA" id="ARBA00007383"/>
    </source>
</evidence>
<feature type="binding site" evidence="14 15">
    <location>
        <position position="22"/>
    </location>
    <ligand>
        <name>a divalent metal cation</name>
        <dbReference type="ChEBI" id="CHEBI:60240"/>
    </ligand>
</feature>
<dbReference type="Proteomes" id="UP000243688">
    <property type="component" value="Unassembled WGS sequence"/>
</dbReference>
<dbReference type="EC" id="3.1.26.4" evidence="6 14"/>
<feature type="binding site" evidence="14 15">
    <location>
        <position position="114"/>
    </location>
    <ligand>
        <name>a divalent metal cation</name>
        <dbReference type="ChEBI" id="CHEBI:60240"/>
    </ligand>
</feature>
<dbReference type="Gene3D" id="3.30.420.10">
    <property type="entry name" value="Ribonuclease H-like superfamily/Ribonuclease H"/>
    <property type="match status" value="1"/>
</dbReference>
<comment type="similarity">
    <text evidence="5 14 16">Belongs to the RNase HII family.</text>
</comment>
<evidence type="ECO:0000256" key="8">
    <source>
        <dbReference type="ARBA" id="ARBA00022490"/>
    </source>
</evidence>
<sequence>MDRLQFERRLWENGVTYVAGVDEAGRGCLFGDVVAAAVVLPKGLVIPDVDDSKKLSAAKREELYAIVMEKAVAVGVGRVDAGTIDRINIRQAARLAMKRAIEQLGLCPEHVLIDAETIDVALPQTPVVRGDSLSQSIAAASIVAKVTRDRLCAEWDAAFPQYGIARHKGYGTKEHREAVLRFGPTPLHRMTFLSKWGVGDVVQMSLPILETGG</sequence>
<dbReference type="AlphaFoldDB" id="A0A2A6E324"/>
<dbReference type="Pfam" id="PF01351">
    <property type="entry name" value="RNase_HII"/>
    <property type="match status" value="1"/>
</dbReference>
<keyword evidence="12 14" id="KW-0378">Hydrolase</keyword>
<evidence type="ECO:0000256" key="15">
    <source>
        <dbReference type="PROSITE-ProRule" id="PRU01319"/>
    </source>
</evidence>
<evidence type="ECO:0000259" key="17">
    <source>
        <dbReference type="PROSITE" id="PS51975"/>
    </source>
</evidence>
<comment type="caution">
    <text evidence="18">The sequence shown here is derived from an EMBL/GenBank/DDBJ whole genome shotgun (WGS) entry which is preliminary data.</text>
</comment>
<dbReference type="InterPro" id="IPR024567">
    <property type="entry name" value="RNase_HII/HIII_dom"/>
</dbReference>
<keyword evidence="8 14" id="KW-0963">Cytoplasm</keyword>
<evidence type="ECO:0000256" key="3">
    <source>
        <dbReference type="ARBA" id="ARBA00004065"/>
    </source>
</evidence>
<evidence type="ECO:0000256" key="9">
    <source>
        <dbReference type="ARBA" id="ARBA00022722"/>
    </source>
</evidence>
<evidence type="ECO:0000313" key="19">
    <source>
        <dbReference type="Proteomes" id="UP000243688"/>
    </source>
</evidence>
<evidence type="ECO:0000256" key="10">
    <source>
        <dbReference type="ARBA" id="ARBA00022723"/>
    </source>
</evidence>
<accession>A0A2A6E324</accession>
<evidence type="ECO:0000256" key="14">
    <source>
        <dbReference type="HAMAP-Rule" id="MF_00052"/>
    </source>
</evidence>
<dbReference type="PANTHER" id="PTHR10954:SF18">
    <property type="entry name" value="RIBONUCLEASE HII"/>
    <property type="match status" value="1"/>
</dbReference>
<feature type="domain" description="RNase H type-2" evidence="17">
    <location>
        <begin position="16"/>
        <end position="203"/>
    </location>
</feature>
<dbReference type="GO" id="GO:0030145">
    <property type="term" value="F:manganese ion binding"/>
    <property type="evidence" value="ECO:0007669"/>
    <property type="project" value="UniProtKB-UniRule"/>
</dbReference>
<evidence type="ECO:0000256" key="1">
    <source>
        <dbReference type="ARBA" id="ARBA00000077"/>
    </source>
</evidence>
<comment type="subcellular location">
    <subcellularLocation>
        <location evidence="4 14">Cytoplasm</location>
    </subcellularLocation>
</comment>
<comment type="cofactor">
    <cofactor evidence="2">
        <name>Mg(2+)</name>
        <dbReference type="ChEBI" id="CHEBI:18420"/>
    </cofactor>
</comment>
<evidence type="ECO:0000256" key="11">
    <source>
        <dbReference type="ARBA" id="ARBA00022759"/>
    </source>
</evidence>
<dbReference type="InterPro" id="IPR036397">
    <property type="entry name" value="RNaseH_sf"/>
</dbReference>
<keyword evidence="13 14" id="KW-0464">Manganese</keyword>
<dbReference type="InterPro" id="IPR012337">
    <property type="entry name" value="RNaseH-like_sf"/>
</dbReference>
<comment type="catalytic activity">
    <reaction evidence="1 14 15 16">
        <text>Endonucleolytic cleavage to 5'-phosphomonoester.</text>
        <dbReference type="EC" id="3.1.26.4"/>
    </reaction>
</comment>
<dbReference type="GO" id="GO:0003723">
    <property type="term" value="F:RNA binding"/>
    <property type="evidence" value="ECO:0007669"/>
    <property type="project" value="UniProtKB-UniRule"/>
</dbReference>
<evidence type="ECO:0000256" key="7">
    <source>
        <dbReference type="ARBA" id="ARBA00019179"/>
    </source>
</evidence>
<reference evidence="18 19" key="1">
    <citation type="submission" date="2016-12" db="EMBL/GenBank/DDBJ databases">
        <title>Candidatus Reconcilibacillus cellulovorans genome.</title>
        <authorList>
            <person name="Kolinko S."/>
            <person name="Wu Y.-W."/>
            <person name="Tachea F."/>
            <person name="Denzel E."/>
            <person name="Hiras J."/>
            <person name="Baecker N."/>
            <person name="Chan L.J."/>
            <person name="Eichorst S.A."/>
            <person name="Frey D."/>
            <person name="Adams P.D."/>
            <person name="Pray T."/>
            <person name="Tanjore D."/>
            <person name="Petzold C.J."/>
            <person name="Gladden J.M."/>
            <person name="Simmons B.A."/>
            <person name="Singer S.W."/>
        </authorList>
    </citation>
    <scope>NUCLEOTIDE SEQUENCE [LARGE SCALE GENOMIC DNA]</scope>
    <source>
        <strain evidence="18">JTherm</strain>
    </source>
</reference>
<evidence type="ECO:0000256" key="13">
    <source>
        <dbReference type="ARBA" id="ARBA00023211"/>
    </source>
</evidence>
<dbReference type="InterPro" id="IPR001352">
    <property type="entry name" value="RNase_HII/HIII"/>
</dbReference>
<name>A0A2A6E324_9BACL</name>
<dbReference type="EMBL" id="MOXJ01000004">
    <property type="protein sequence ID" value="PDO11219.1"/>
    <property type="molecule type" value="Genomic_DNA"/>
</dbReference>
<proteinExistence type="inferred from homology"/>
<organism evidence="18 19">
    <name type="scientific">Candidatus Reconcilbacillus cellulovorans</name>
    <dbReference type="NCBI Taxonomy" id="1906605"/>
    <lineage>
        <taxon>Bacteria</taxon>
        <taxon>Bacillati</taxon>
        <taxon>Bacillota</taxon>
        <taxon>Bacilli</taxon>
        <taxon>Bacillales</taxon>
        <taxon>Paenibacillaceae</taxon>
        <taxon>Candidatus Reconcilbacillus</taxon>
    </lineage>
</organism>
<evidence type="ECO:0000256" key="4">
    <source>
        <dbReference type="ARBA" id="ARBA00004496"/>
    </source>
</evidence>
<dbReference type="PANTHER" id="PTHR10954">
    <property type="entry name" value="RIBONUCLEASE H2 SUBUNIT A"/>
    <property type="match status" value="1"/>
</dbReference>
<dbReference type="PROSITE" id="PS51975">
    <property type="entry name" value="RNASE_H_2"/>
    <property type="match status" value="1"/>
</dbReference>
<dbReference type="GO" id="GO:0032299">
    <property type="term" value="C:ribonuclease H2 complex"/>
    <property type="evidence" value="ECO:0007669"/>
    <property type="project" value="TreeGrafter"/>
</dbReference>
<dbReference type="GO" id="GO:0005737">
    <property type="term" value="C:cytoplasm"/>
    <property type="evidence" value="ECO:0007669"/>
    <property type="project" value="UniProtKB-SubCell"/>
</dbReference>
<evidence type="ECO:0000256" key="16">
    <source>
        <dbReference type="RuleBase" id="RU003515"/>
    </source>
</evidence>